<gene>
    <name evidence="1" type="ORF">H7849_02790</name>
</gene>
<dbReference type="Proteomes" id="UP000515312">
    <property type="component" value="Chromosome"/>
</dbReference>
<proteinExistence type="predicted"/>
<evidence type="ECO:0000313" key="1">
    <source>
        <dbReference type="EMBL" id="QNI32934.1"/>
    </source>
</evidence>
<dbReference type="KEGG" id="adin:H7849_02790"/>
<organism evidence="1 2">
    <name type="scientific">Alloacidobacterium dinghuense</name>
    <dbReference type="NCBI Taxonomy" id="2763107"/>
    <lineage>
        <taxon>Bacteria</taxon>
        <taxon>Pseudomonadati</taxon>
        <taxon>Acidobacteriota</taxon>
        <taxon>Terriglobia</taxon>
        <taxon>Terriglobales</taxon>
        <taxon>Acidobacteriaceae</taxon>
        <taxon>Alloacidobacterium</taxon>
    </lineage>
</organism>
<name>A0A7G8BK64_9BACT</name>
<protein>
    <submittedName>
        <fullName evidence="1">Uncharacterized protein</fullName>
    </submittedName>
</protein>
<dbReference type="AlphaFoldDB" id="A0A7G8BK64"/>
<dbReference type="RefSeq" id="WP_186743966.1">
    <property type="nucleotide sequence ID" value="NZ_CP060394.1"/>
</dbReference>
<keyword evidence="2" id="KW-1185">Reference proteome</keyword>
<reference evidence="1 2" key="1">
    <citation type="submission" date="2020-08" db="EMBL/GenBank/DDBJ databases">
        <title>Edaphobacter telluris sp. nov. and Acidobacterium dinghuensis sp. nov., two acidobacteria isolated from forest soil.</title>
        <authorList>
            <person name="Fu J."/>
            <person name="Qiu L."/>
        </authorList>
    </citation>
    <scope>NUCLEOTIDE SEQUENCE [LARGE SCALE GENOMIC DNA]</scope>
    <source>
        <strain evidence="1">4Y35</strain>
    </source>
</reference>
<accession>A0A7G8BK64</accession>
<sequence>MADLNDPTLTQNQDFQAVLNTFLAAYRPILEHELRVSESAATLIKESQAHPPTCDDEIAIAVTLFERFFTKDVALRVLPVEGRQILGNPDQWEWCYRRILCCLIFGWLVCRGPRTFRGFAYYLYQYWRCVRQALGEPVSAPPTVEEQRDFSTLVKILATAYAPTIKDQIKDLEYPIDIPKEIIAGAIDCNVDNNAAASLFQRLCSPEASRVLFGKSFEQIGVGPLARNCCCYCVAALEFGCCLGRAKTLVEALRCLEEFFLQLRRCFQPLIAIIDTPPACSSLTFVAACSNLSGIEIDGTAAGAAFTSYTLSYSVGGPIINDAVVYPDCSRPPVNPSSGTPVNNGVLGYLDVDLLPPATTTVTVYLDVYGSGGLHLQVSAVFNLAINAIQITAVATVAATVGQDPFNPSPSIIKMVQNVSNPAFEQSVGGLISVTGSAYAFGCGNQMTQYQLSEFGPAPGAIPLPAPTPSPTALGGNPLIAPVIYDNTPSHPWSSGCPLSPTTPNTILNGDLVASWSTELCLFPSPHTVPKISSINKWSSGTSGRYVIFLEVDEAPITPPHTPVVPAGEDQITVWIDNYPVTGLITQVGNVVGCGDLHLKDYVGTTAPVLGLAWDYPIDITAAQKLPNDNFGSYSLSYQKNGGSMRSFLASDYTPNGAPAGTSPTVRVPNLWQATPPTTAQAALLASWDIVTALDGGPPPDPNNPCVPTNPWQLPRGCRCAYVLELVVGDTTWVGDGGNNNSSGPILFAVNIINDIGT</sequence>
<dbReference type="EMBL" id="CP060394">
    <property type="protein sequence ID" value="QNI32934.1"/>
    <property type="molecule type" value="Genomic_DNA"/>
</dbReference>
<evidence type="ECO:0000313" key="2">
    <source>
        <dbReference type="Proteomes" id="UP000515312"/>
    </source>
</evidence>